<gene>
    <name evidence="1" type="primary">42</name>
    <name evidence="1" type="ORF">SEA_VIBAKI_42</name>
</gene>
<evidence type="ECO:0000313" key="1">
    <source>
        <dbReference type="EMBL" id="QDK01922.1"/>
    </source>
</evidence>
<dbReference type="GeneID" id="55813357"/>
<dbReference type="KEGG" id="vg:55813357"/>
<name>A0A514TZ06_9CAUD</name>
<proteinExistence type="predicted"/>
<sequence>MKQDGGYVRLQRDIRLDPEYRALTHLAQWLYKELLIDVDFIGVADYAPRKLAKIATDLTLLQIETAVAELRRALFIVVDDETGELLVRTFVKHDGLYKQPNMCVAMVKAFRKVGSPTLQGVISHELNRIEAAARDEIEKSGLPAPKKKAELDKADHCFTTLTPIMKFTQVDPQQLLEGFVEAYDERF</sequence>
<reference evidence="1 2" key="1">
    <citation type="submission" date="2019-06" db="EMBL/GenBank/DDBJ databases">
        <authorList>
            <person name="Alexander J."/>
            <person name="Ertsgaard D.J."/>
            <person name="Fields K.L."/>
            <person name="Fields S.B."/>
            <person name="Humphreys H."/>
            <person name="Kinneman J.E."/>
            <person name="Nelson N.D."/>
            <person name="Olakunle E.K."/>
            <person name="Reimer A.C."/>
            <person name="Robertson C."/>
            <person name="Ross G.V."/>
            <person name="Bonilla J.A."/>
            <person name="Klyczek K."/>
            <person name="Garlena R.A."/>
            <person name="Russell D.A."/>
            <person name="Pope W.H."/>
            <person name="Jacobs-Sera D."/>
            <person name="Hatfull G.F."/>
        </authorList>
    </citation>
    <scope>NUCLEOTIDE SEQUENCE [LARGE SCALE GENOMIC DNA]</scope>
</reference>
<dbReference type="Proteomes" id="UP000318687">
    <property type="component" value="Segment"/>
</dbReference>
<accession>A0A514TZ06</accession>
<evidence type="ECO:0000313" key="2">
    <source>
        <dbReference type="Proteomes" id="UP000318687"/>
    </source>
</evidence>
<protein>
    <submittedName>
        <fullName evidence="1">Helix-turn-helix DNA binding domain protein</fullName>
    </submittedName>
</protein>
<dbReference type="EMBL" id="MN096362">
    <property type="protein sequence ID" value="QDK01922.1"/>
    <property type="molecule type" value="Genomic_DNA"/>
</dbReference>
<organism evidence="1 2">
    <name type="scientific">Arthrobacter phage Vibaki</name>
    <dbReference type="NCBI Taxonomy" id="2593333"/>
    <lineage>
        <taxon>Viruses</taxon>
        <taxon>Duplodnaviria</taxon>
        <taxon>Heunggongvirae</taxon>
        <taxon>Uroviricota</taxon>
        <taxon>Caudoviricetes</taxon>
        <taxon>Berryhillviridae</taxon>
        <taxon>Vibakivirus</taxon>
        <taxon>Vibakivirus vibaki</taxon>
    </lineage>
</organism>
<keyword evidence="2" id="KW-1185">Reference proteome</keyword>
<dbReference type="RefSeq" id="YP_009884019.1">
    <property type="nucleotide sequence ID" value="NC_049465.1"/>
</dbReference>